<dbReference type="Proteomes" id="UP000799755">
    <property type="component" value="Unassembled WGS sequence"/>
</dbReference>
<evidence type="ECO:0000313" key="1">
    <source>
        <dbReference type="EMBL" id="KAF2467059.1"/>
    </source>
</evidence>
<keyword evidence="2" id="KW-1185">Reference proteome</keyword>
<evidence type="ECO:0000313" key="2">
    <source>
        <dbReference type="Proteomes" id="UP000799755"/>
    </source>
</evidence>
<dbReference type="EMBL" id="MU003522">
    <property type="protein sequence ID" value="KAF2467059.1"/>
    <property type="molecule type" value="Genomic_DNA"/>
</dbReference>
<gene>
    <name evidence="1" type="ORF">BDR25DRAFT_317281</name>
</gene>
<organism evidence="1 2">
    <name type="scientific">Lindgomyces ingoldianus</name>
    <dbReference type="NCBI Taxonomy" id="673940"/>
    <lineage>
        <taxon>Eukaryota</taxon>
        <taxon>Fungi</taxon>
        <taxon>Dikarya</taxon>
        <taxon>Ascomycota</taxon>
        <taxon>Pezizomycotina</taxon>
        <taxon>Dothideomycetes</taxon>
        <taxon>Pleosporomycetidae</taxon>
        <taxon>Pleosporales</taxon>
        <taxon>Lindgomycetaceae</taxon>
        <taxon>Lindgomyces</taxon>
    </lineage>
</organism>
<reference evidence="1" key="1">
    <citation type="journal article" date="2020" name="Stud. Mycol.">
        <title>101 Dothideomycetes genomes: a test case for predicting lifestyles and emergence of pathogens.</title>
        <authorList>
            <person name="Haridas S."/>
            <person name="Albert R."/>
            <person name="Binder M."/>
            <person name="Bloem J."/>
            <person name="Labutti K."/>
            <person name="Salamov A."/>
            <person name="Andreopoulos B."/>
            <person name="Baker S."/>
            <person name="Barry K."/>
            <person name="Bills G."/>
            <person name="Bluhm B."/>
            <person name="Cannon C."/>
            <person name="Castanera R."/>
            <person name="Culley D."/>
            <person name="Daum C."/>
            <person name="Ezra D."/>
            <person name="Gonzalez J."/>
            <person name="Henrissat B."/>
            <person name="Kuo A."/>
            <person name="Liang C."/>
            <person name="Lipzen A."/>
            <person name="Lutzoni F."/>
            <person name="Magnuson J."/>
            <person name="Mondo S."/>
            <person name="Nolan M."/>
            <person name="Ohm R."/>
            <person name="Pangilinan J."/>
            <person name="Park H.-J."/>
            <person name="Ramirez L."/>
            <person name="Alfaro M."/>
            <person name="Sun H."/>
            <person name="Tritt A."/>
            <person name="Yoshinaga Y."/>
            <person name="Zwiers L.-H."/>
            <person name="Turgeon B."/>
            <person name="Goodwin S."/>
            <person name="Spatafora J."/>
            <person name="Crous P."/>
            <person name="Grigoriev I."/>
        </authorList>
    </citation>
    <scope>NUCLEOTIDE SEQUENCE</scope>
    <source>
        <strain evidence="1">ATCC 200398</strain>
    </source>
</reference>
<sequence>MCGDSARHGCGICALDVTGEERPGTGTWEAQKSCMVWTPISSGLTARFSAYLSDSFSGTTGRPAFHQHLRLASLGLSTSSPKDCPVCHDAKAGLRNGGKPSVFLNFETCEAHGDSVEFTALCTALDVTSGATVKWLGAPDLALHIPQYRLHTTT</sequence>
<accession>A0ACB6QJ81</accession>
<comment type="caution">
    <text evidence="1">The sequence shown here is derived from an EMBL/GenBank/DDBJ whole genome shotgun (WGS) entry which is preliminary data.</text>
</comment>
<proteinExistence type="predicted"/>
<protein>
    <submittedName>
        <fullName evidence="1">Uncharacterized protein</fullName>
    </submittedName>
</protein>
<name>A0ACB6QJ81_9PLEO</name>